<dbReference type="InterPro" id="IPR050469">
    <property type="entry name" value="Diguanylate_Cyclase"/>
</dbReference>
<keyword evidence="12" id="KW-1185">Reference proteome</keyword>
<dbReference type="GO" id="GO:0005886">
    <property type="term" value="C:plasma membrane"/>
    <property type="evidence" value="ECO:0007669"/>
    <property type="project" value="TreeGrafter"/>
</dbReference>
<evidence type="ECO:0000256" key="4">
    <source>
        <dbReference type="ARBA" id="ARBA00022692"/>
    </source>
</evidence>
<proteinExistence type="predicted"/>
<comment type="cofactor">
    <cofactor evidence="1">
        <name>Mg(2+)</name>
        <dbReference type="ChEBI" id="CHEBI:18420"/>
    </cofactor>
</comment>
<accession>A0A432CYQ9</accession>
<dbReference type="GO" id="GO:0007165">
    <property type="term" value="P:signal transduction"/>
    <property type="evidence" value="ECO:0007669"/>
    <property type="project" value="UniProtKB-ARBA"/>
</dbReference>
<evidence type="ECO:0000259" key="9">
    <source>
        <dbReference type="PROSITE" id="PS50839"/>
    </source>
</evidence>
<sequence>MPQLMNKKLLYPALTFVFTALVTAYALRFVYQTQYQHTVSMVENLAAQQAENLQKVIESDLHFIGSGANFYHSTKPSHWYRFPIFAEELLSQSDTLIGLQWMERVEKADLEAHIAKTRKTFPNFELYTVPKDGPKTKGYIMPNDEAIYVASDIYPRSEANQGLLGFYSSRLRFQLVVDALMATGEPNVSDKVRLLQDGLDRSLQKTGLLVYHPVFDIKNDQSLLGVVIGVIRTTKYFEGIVKRTATEQDLLIKVIDMGFDAEDDPILFESEGWADTQGIEITKRVTLPNREWLIDFKLARGVTESERFSLASIAVAGFVIAALLSFIVMLLVREKERLAELLEVRTGELRFMVDHDTLTGLYNRRAFNRFLAEKVQSEQTFALVGFDIDKFKLINDHFGHVAGDEMLMFVADIVKAQLDEGDVFVRMGGDEFCIISDKTESSELYDYLNNICRAVATSIHEFGADRIRCTLSIGAAIRMLETGEQILQKADTQLYKSKQAGRNCVTIAE</sequence>
<name>A0A432CYQ9_9VIBR</name>
<dbReference type="GO" id="GO:1902201">
    <property type="term" value="P:negative regulation of bacterial-type flagellum-dependent cell motility"/>
    <property type="evidence" value="ECO:0007669"/>
    <property type="project" value="TreeGrafter"/>
</dbReference>
<comment type="caution">
    <text evidence="11">The sequence shown here is derived from an EMBL/GenBank/DDBJ whole genome shotgun (WGS) entry which is preliminary data.</text>
</comment>
<feature type="transmembrane region" description="Helical" evidence="8">
    <location>
        <begin position="308"/>
        <end position="332"/>
    </location>
</feature>
<evidence type="ECO:0000256" key="8">
    <source>
        <dbReference type="SAM" id="Phobius"/>
    </source>
</evidence>
<comment type="subcellular location">
    <subcellularLocation>
        <location evidence="2">Membrane</location>
    </subcellularLocation>
</comment>
<comment type="catalytic activity">
    <reaction evidence="7">
        <text>2 GTP = 3',3'-c-di-GMP + 2 diphosphate</text>
        <dbReference type="Rhea" id="RHEA:24898"/>
        <dbReference type="ChEBI" id="CHEBI:33019"/>
        <dbReference type="ChEBI" id="CHEBI:37565"/>
        <dbReference type="ChEBI" id="CHEBI:58805"/>
        <dbReference type="EC" id="2.7.7.65"/>
    </reaction>
</comment>
<dbReference type="PANTHER" id="PTHR45138:SF9">
    <property type="entry name" value="DIGUANYLATE CYCLASE DGCM-RELATED"/>
    <property type="match status" value="1"/>
</dbReference>
<dbReference type="Gene3D" id="3.30.450.350">
    <property type="entry name" value="CHASE domain"/>
    <property type="match status" value="1"/>
</dbReference>
<dbReference type="Pfam" id="PF00990">
    <property type="entry name" value="GGDEF"/>
    <property type="match status" value="1"/>
</dbReference>
<evidence type="ECO:0000256" key="6">
    <source>
        <dbReference type="ARBA" id="ARBA00023136"/>
    </source>
</evidence>
<dbReference type="Gene3D" id="3.30.70.270">
    <property type="match status" value="1"/>
</dbReference>
<evidence type="ECO:0000256" key="5">
    <source>
        <dbReference type="ARBA" id="ARBA00022989"/>
    </source>
</evidence>
<dbReference type="SMART" id="SM00267">
    <property type="entry name" value="GGDEF"/>
    <property type="match status" value="1"/>
</dbReference>
<evidence type="ECO:0000313" key="11">
    <source>
        <dbReference type="EMBL" id="RTZ16932.1"/>
    </source>
</evidence>
<feature type="domain" description="GGDEF" evidence="10">
    <location>
        <begin position="379"/>
        <end position="509"/>
    </location>
</feature>
<protein>
    <recommendedName>
        <fullName evidence="3">diguanylate cyclase</fullName>
        <ecNumber evidence="3">2.7.7.65</ecNumber>
    </recommendedName>
</protein>
<gene>
    <name evidence="11" type="ORF">EJ063_07310</name>
</gene>
<reference evidence="11 12" key="1">
    <citation type="submission" date="2018-12" db="EMBL/GenBank/DDBJ databases">
        <title>Vibrio sp. isolated from China Sea.</title>
        <authorList>
            <person name="Li Y."/>
        </authorList>
    </citation>
    <scope>NUCLEOTIDE SEQUENCE [LARGE SCALE GENOMIC DNA]</scope>
    <source>
        <strain evidence="11 12">BEI207</strain>
    </source>
</reference>
<dbReference type="EMBL" id="RXZH01000002">
    <property type="protein sequence ID" value="RTZ16932.1"/>
    <property type="molecule type" value="Genomic_DNA"/>
</dbReference>
<dbReference type="Pfam" id="PF03924">
    <property type="entry name" value="CHASE"/>
    <property type="match status" value="1"/>
</dbReference>
<evidence type="ECO:0000256" key="3">
    <source>
        <dbReference type="ARBA" id="ARBA00012528"/>
    </source>
</evidence>
<dbReference type="FunFam" id="3.30.70.270:FF:000001">
    <property type="entry name" value="Diguanylate cyclase domain protein"/>
    <property type="match status" value="1"/>
</dbReference>
<dbReference type="PROSITE" id="PS50839">
    <property type="entry name" value="CHASE"/>
    <property type="match status" value="1"/>
</dbReference>
<dbReference type="NCBIfam" id="TIGR00254">
    <property type="entry name" value="GGDEF"/>
    <property type="match status" value="1"/>
</dbReference>
<evidence type="ECO:0000256" key="1">
    <source>
        <dbReference type="ARBA" id="ARBA00001946"/>
    </source>
</evidence>
<dbReference type="InterPro" id="IPR043128">
    <property type="entry name" value="Rev_trsase/Diguanyl_cyclase"/>
</dbReference>
<dbReference type="OrthoDB" id="6572677at2"/>
<dbReference type="SUPFAM" id="SSF55073">
    <property type="entry name" value="Nucleotide cyclase"/>
    <property type="match status" value="1"/>
</dbReference>
<keyword evidence="5 8" id="KW-1133">Transmembrane helix</keyword>
<dbReference type="Proteomes" id="UP000268973">
    <property type="component" value="Unassembled WGS sequence"/>
</dbReference>
<dbReference type="CDD" id="cd01949">
    <property type="entry name" value="GGDEF"/>
    <property type="match status" value="1"/>
</dbReference>
<evidence type="ECO:0000313" key="12">
    <source>
        <dbReference type="Proteomes" id="UP000268973"/>
    </source>
</evidence>
<dbReference type="PANTHER" id="PTHR45138">
    <property type="entry name" value="REGULATORY COMPONENTS OF SENSORY TRANSDUCTION SYSTEM"/>
    <property type="match status" value="1"/>
</dbReference>
<keyword evidence="4 8" id="KW-0812">Transmembrane</keyword>
<feature type="domain" description="CHASE" evidence="9">
    <location>
        <begin position="73"/>
        <end position="295"/>
    </location>
</feature>
<dbReference type="InterPro" id="IPR006189">
    <property type="entry name" value="CHASE_dom"/>
</dbReference>
<dbReference type="InterPro" id="IPR042240">
    <property type="entry name" value="CHASE_sf"/>
</dbReference>
<dbReference type="InterPro" id="IPR029787">
    <property type="entry name" value="Nucleotide_cyclase"/>
</dbReference>
<evidence type="ECO:0000256" key="2">
    <source>
        <dbReference type="ARBA" id="ARBA00004370"/>
    </source>
</evidence>
<dbReference type="AlphaFoldDB" id="A0A432CYQ9"/>
<keyword evidence="6 8" id="KW-0472">Membrane</keyword>
<evidence type="ECO:0000256" key="7">
    <source>
        <dbReference type="ARBA" id="ARBA00034247"/>
    </source>
</evidence>
<dbReference type="EC" id="2.7.7.65" evidence="3"/>
<dbReference type="GO" id="GO:0043709">
    <property type="term" value="P:cell adhesion involved in single-species biofilm formation"/>
    <property type="evidence" value="ECO:0007669"/>
    <property type="project" value="TreeGrafter"/>
</dbReference>
<dbReference type="GO" id="GO:0052621">
    <property type="term" value="F:diguanylate cyclase activity"/>
    <property type="evidence" value="ECO:0007669"/>
    <property type="project" value="UniProtKB-EC"/>
</dbReference>
<dbReference type="InterPro" id="IPR000160">
    <property type="entry name" value="GGDEF_dom"/>
</dbReference>
<dbReference type="SMART" id="SM01079">
    <property type="entry name" value="CHASE"/>
    <property type="match status" value="1"/>
</dbReference>
<evidence type="ECO:0000259" key="10">
    <source>
        <dbReference type="PROSITE" id="PS50887"/>
    </source>
</evidence>
<dbReference type="PROSITE" id="PS50887">
    <property type="entry name" value="GGDEF"/>
    <property type="match status" value="1"/>
</dbReference>
<organism evidence="11 12">
    <name type="scientific">Vibrio aquaticus</name>
    <dbReference type="NCBI Taxonomy" id="2496559"/>
    <lineage>
        <taxon>Bacteria</taxon>
        <taxon>Pseudomonadati</taxon>
        <taxon>Pseudomonadota</taxon>
        <taxon>Gammaproteobacteria</taxon>
        <taxon>Vibrionales</taxon>
        <taxon>Vibrionaceae</taxon>
        <taxon>Vibrio</taxon>
    </lineage>
</organism>